<evidence type="ECO:0000313" key="1">
    <source>
        <dbReference type="EMBL" id="PIG87303.1"/>
    </source>
</evidence>
<organism evidence="1 2">
    <name type="scientific">Aspergillus arachidicola</name>
    <dbReference type="NCBI Taxonomy" id="656916"/>
    <lineage>
        <taxon>Eukaryota</taxon>
        <taxon>Fungi</taxon>
        <taxon>Dikarya</taxon>
        <taxon>Ascomycota</taxon>
        <taxon>Pezizomycotina</taxon>
        <taxon>Eurotiomycetes</taxon>
        <taxon>Eurotiomycetidae</taxon>
        <taxon>Eurotiales</taxon>
        <taxon>Aspergillaceae</taxon>
        <taxon>Aspergillus</taxon>
        <taxon>Aspergillus subgen. Circumdati</taxon>
    </lineage>
</organism>
<comment type="caution">
    <text evidence="1">The sequence shown here is derived from an EMBL/GenBank/DDBJ whole genome shotgun (WGS) entry which is preliminary data.</text>
</comment>
<keyword evidence="2" id="KW-1185">Reference proteome</keyword>
<dbReference type="Proteomes" id="UP000231358">
    <property type="component" value="Unassembled WGS sequence"/>
</dbReference>
<gene>
    <name evidence="1" type="ORF">AARAC_010446</name>
</gene>
<dbReference type="AlphaFoldDB" id="A0A2G7G3B7"/>
<reference evidence="1 2" key="1">
    <citation type="submission" date="2017-05" db="EMBL/GenBank/DDBJ databases">
        <title>Genome sequence for an aflatoxigenic pathogen of Argentinian peanut, Aspergillus arachidicola.</title>
        <authorList>
            <person name="Moore G."/>
            <person name="Beltz S.B."/>
            <person name="Mack B.M."/>
        </authorList>
    </citation>
    <scope>NUCLEOTIDE SEQUENCE [LARGE SCALE GENOMIC DNA]</scope>
    <source>
        <strain evidence="1 2">CBS 117610</strain>
    </source>
</reference>
<sequence>MSPFPDNDFAQVRPRLIVAWPRQQERLVRLLAPQNGANSSLRIQAVELDVGDPLVQVYTSSGSSKYPDVVVKGVLHIDSSATLNVPILGIGNATSIRSGCTPELRHRALESDTLSIFNIDLLWQDDSWVVWWDIFWTKSTDVFKP</sequence>
<name>A0A2G7G3B7_9EURO</name>
<protein>
    <submittedName>
        <fullName evidence="1">Uncharacterized protein</fullName>
    </submittedName>
</protein>
<dbReference type="EMBL" id="NEXV01000166">
    <property type="protein sequence ID" value="PIG87303.1"/>
    <property type="molecule type" value="Genomic_DNA"/>
</dbReference>
<accession>A0A2G7G3B7</accession>
<proteinExistence type="predicted"/>
<evidence type="ECO:0000313" key="2">
    <source>
        <dbReference type="Proteomes" id="UP000231358"/>
    </source>
</evidence>